<accession>A0AAP3CU56</accession>
<evidence type="ECO:0000256" key="6">
    <source>
        <dbReference type="ARBA" id="ARBA00034000"/>
    </source>
</evidence>
<dbReference type="Gene3D" id="3.40.710.10">
    <property type="entry name" value="DD-peptidase/beta-lactamase superfamily"/>
    <property type="match status" value="1"/>
</dbReference>
<dbReference type="InterPro" id="IPR005543">
    <property type="entry name" value="PASTA_dom"/>
</dbReference>
<dbReference type="Pfam" id="PF00905">
    <property type="entry name" value="Transpeptidase"/>
    <property type="match status" value="1"/>
</dbReference>
<evidence type="ECO:0000256" key="3">
    <source>
        <dbReference type="ARBA" id="ARBA00007171"/>
    </source>
</evidence>
<dbReference type="SMART" id="SM00740">
    <property type="entry name" value="PASTA"/>
    <property type="match status" value="1"/>
</dbReference>
<dbReference type="Pfam" id="PF03793">
    <property type="entry name" value="PASTA"/>
    <property type="match status" value="1"/>
</dbReference>
<dbReference type="InterPro" id="IPR001460">
    <property type="entry name" value="PCN-bd_Tpept"/>
</dbReference>
<reference evidence="9" key="1">
    <citation type="submission" date="2022-02" db="EMBL/GenBank/DDBJ databases">
        <title>Crop Bioprotection Bacillus Genome Sequencing.</title>
        <authorList>
            <person name="Dunlap C."/>
        </authorList>
    </citation>
    <scope>NUCLEOTIDE SEQUENCE</scope>
    <source>
        <strain evidence="9">CK3O2B-54A</strain>
    </source>
</reference>
<dbReference type="SUPFAM" id="SSF54184">
    <property type="entry name" value="Penicillin-binding protein 2x (pbp-2x), c-terminal domain"/>
    <property type="match status" value="1"/>
</dbReference>
<evidence type="ECO:0000256" key="1">
    <source>
        <dbReference type="ARBA" id="ARBA00004370"/>
    </source>
</evidence>
<gene>
    <name evidence="9" type="ORF">MOD07_10510</name>
</gene>
<dbReference type="NCBIfam" id="TIGR02214">
    <property type="entry name" value="spoVD_pbp"/>
    <property type="match status" value="1"/>
</dbReference>
<keyword evidence="7" id="KW-0812">Transmembrane</keyword>
<comment type="pathway">
    <text evidence="2">Cell wall biogenesis; peptidoglycan biosynthesis.</text>
</comment>
<evidence type="ECO:0000259" key="8">
    <source>
        <dbReference type="PROSITE" id="PS51178"/>
    </source>
</evidence>
<comment type="caution">
    <text evidence="9">The sequence shown here is derived from an EMBL/GenBank/DDBJ whole genome shotgun (WGS) entry which is preliminary data.</text>
</comment>
<dbReference type="Gene3D" id="3.30.450.330">
    <property type="match status" value="1"/>
</dbReference>
<dbReference type="PANTHER" id="PTHR30627:SF1">
    <property type="entry name" value="PEPTIDOGLYCAN D,D-TRANSPEPTIDASE FTSI"/>
    <property type="match status" value="1"/>
</dbReference>
<dbReference type="InterPro" id="IPR005311">
    <property type="entry name" value="PBP_dimer"/>
</dbReference>
<dbReference type="InterPro" id="IPR011927">
    <property type="entry name" value="SpoVD_pbp"/>
</dbReference>
<organism evidence="9 10">
    <name type="scientific">Bacillus mojavensis</name>
    <dbReference type="NCBI Taxonomy" id="72360"/>
    <lineage>
        <taxon>Bacteria</taxon>
        <taxon>Bacillati</taxon>
        <taxon>Bacillota</taxon>
        <taxon>Bacilli</taxon>
        <taxon>Bacillales</taxon>
        <taxon>Bacillaceae</taxon>
        <taxon>Bacillus</taxon>
    </lineage>
</organism>
<dbReference type="EC" id="3.4.16.4" evidence="4"/>
<dbReference type="SUPFAM" id="SSF56601">
    <property type="entry name" value="beta-lactamase/transpeptidase-like"/>
    <property type="match status" value="1"/>
</dbReference>
<dbReference type="PANTHER" id="PTHR30627">
    <property type="entry name" value="PEPTIDOGLYCAN D,D-TRANSPEPTIDASE"/>
    <property type="match status" value="1"/>
</dbReference>
<evidence type="ECO:0000256" key="2">
    <source>
        <dbReference type="ARBA" id="ARBA00004752"/>
    </source>
</evidence>
<feature type="domain" description="PASTA" evidence="8">
    <location>
        <begin position="580"/>
        <end position="638"/>
    </location>
</feature>
<dbReference type="RefSeq" id="WP_268446258.1">
    <property type="nucleotide sequence ID" value="NZ_JALAQA010000005.1"/>
</dbReference>
<dbReference type="SUPFAM" id="SSF56519">
    <property type="entry name" value="Penicillin binding protein dimerisation domain"/>
    <property type="match status" value="1"/>
</dbReference>
<protein>
    <recommendedName>
        <fullName evidence="4">serine-type D-Ala-D-Ala carboxypeptidase</fullName>
        <ecNumber evidence="4">3.4.16.4</ecNumber>
    </recommendedName>
</protein>
<dbReference type="EMBL" id="JALAQA010000005">
    <property type="protein sequence ID" value="MCY8509983.1"/>
    <property type="molecule type" value="Genomic_DNA"/>
</dbReference>
<feature type="transmembrane region" description="Helical" evidence="7">
    <location>
        <begin position="12"/>
        <end position="32"/>
    </location>
</feature>
<proteinExistence type="inferred from homology"/>
<evidence type="ECO:0000313" key="9">
    <source>
        <dbReference type="EMBL" id="MCY8509983.1"/>
    </source>
</evidence>
<dbReference type="InterPro" id="IPR012338">
    <property type="entry name" value="Beta-lactam/transpept-like"/>
</dbReference>
<dbReference type="GO" id="GO:0071555">
    <property type="term" value="P:cell wall organization"/>
    <property type="evidence" value="ECO:0007669"/>
    <property type="project" value="TreeGrafter"/>
</dbReference>
<keyword evidence="5 7" id="KW-0472">Membrane</keyword>
<dbReference type="CDD" id="cd06573">
    <property type="entry name" value="PASTA"/>
    <property type="match status" value="1"/>
</dbReference>
<dbReference type="InterPro" id="IPR050515">
    <property type="entry name" value="Beta-lactam/transpept"/>
</dbReference>
<dbReference type="GO" id="GO:0005886">
    <property type="term" value="C:plasma membrane"/>
    <property type="evidence" value="ECO:0007669"/>
    <property type="project" value="TreeGrafter"/>
</dbReference>
<evidence type="ECO:0000256" key="4">
    <source>
        <dbReference type="ARBA" id="ARBA00012448"/>
    </source>
</evidence>
<sequence length="647" mass="71086">MRVSNVTVRKRLLFVLLFGVIVFLIIDTRLGYVQFVMGEKLTSLAKDSWSRNLPFEPERGEILDRNGVKLATNKSAPTVFVVPRQVQDPLKTSKQLAAVLNMSEEKVYKHVTKKASIEKITPEGRKISNEKAKEIKALDLKGVYVAEDSIRHYPFGSFLSHVLGFAGIDNQGLLGLEAYYDDDLKGEKGSVKFYTDAKGKKMPDEADDYTPPKDGLDMKLTVDSKVQTIMERELDNAEAKYHPDGMIAVAMNPKNGEILGMASRPDFDPADYQSVDPSVYNRNLPVWSTYEPGSTFKIITLAAALEEQKVNLKRDQFYDKGHAEVDGARLRCWKRGGHGLQTYLEVVQNSCNPGFVELGERLGKEKLFTYIKGFGFGQKTGIDLQGEGTGILFPLDRVGPVEQATTAFGQGVSVTPIQQVAAVSAAVNGGTLYTPYIAKEWIDPVTKKTVKKQSPIAKKQVISKETSKQIRYALESVVAEGTGRNAFVEGYRVGGKTGTAQKVKDGKYLENNHIVSFIGFAPADDPSLVVYVAVDNPKGTIQFGGTVAAPIVGSIMRDSLPELGVKPRKNQIEKKYQWNDTKTVEVPNVVGMSVSDLESLLVNLNIDASGKGSKIVKQSPAAGTKVKEGSKIRVYLTEEDEKKEAAD</sequence>
<dbReference type="Gene3D" id="3.90.1310.10">
    <property type="entry name" value="Penicillin-binding protein 2a (Domain 2)"/>
    <property type="match status" value="1"/>
</dbReference>
<comment type="similarity">
    <text evidence="3">Belongs to the transpeptidase family.</text>
</comment>
<name>A0AAP3CU56_BACMO</name>
<dbReference type="AlphaFoldDB" id="A0AAP3CU56"/>
<dbReference type="Pfam" id="PF03717">
    <property type="entry name" value="PBP_dimer"/>
    <property type="match status" value="1"/>
</dbReference>
<comment type="subcellular location">
    <subcellularLocation>
        <location evidence="1">Membrane</location>
    </subcellularLocation>
</comment>
<dbReference type="PROSITE" id="PS51178">
    <property type="entry name" value="PASTA"/>
    <property type="match status" value="1"/>
</dbReference>
<dbReference type="InterPro" id="IPR036138">
    <property type="entry name" value="PBP_dimer_sf"/>
</dbReference>
<evidence type="ECO:0000313" key="10">
    <source>
        <dbReference type="Proteomes" id="UP001075387"/>
    </source>
</evidence>
<evidence type="ECO:0000256" key="5">
    <source>
        <dbReference type="ARBA" id="ARBA00023136"/>
    </source>
</evidence>
<keyword evidence="7" id="KW-1133">Transmembrane helix</keyword>
<dbReference type="Gene3D" id="3.30.10.20">
    <property type="match status" value="1"/>
</dbReference>
<dbReference type="GO" id="GO:0009002">
    <property type="term" value="F:serine-type D-Ala-D-Ala carboxypeptidase activity"/>
    <property type="evidence" value="ECO:0007669"/>
    <property type="project" value="UniProtKB-EC"/>
</dbReference>
<evidence type="ECO:0000256" key="7">
    <source>
        <dbReference type="SAM" id="Phobius"/>
    </source>
</evidence>
<dbReference type="GO" id="GO:0008658">
    <property type="term" value="F:penicillin binding"/>
    <property type="evidence" value="ECO:0007669"/>
    <property type="project" value="InterPro"/>
</dbReference>
<dbReference type="Proteomes" id="UP001075387">
    <property type="component" value="Unassembled WGS sequence"/>
</dbReference>
<comment type="catalytic activity">
    <reaction evidence="6">
        <text>Preferential cleavage: (Ac)2-L-Lys-D-Ala-|-D-Ala. Also transpeptidation of peptidyl-alanyl moieties that are N-acyl substituents of D-alanine.</text>
        <dbReference type="EC" id="3.4.16.4"/>
    </reaction>
</comment>